<sequence>MSVATPTVLPRPLRFLTLLPEPPKPHPVPISRRRVYGHLNAIRDIQREMDDLSDEETELEEQTMLIHNRGFGWLIPIGRSLTQQEEKNDQADDTDESDSGNSNAVPSVLEDDGENESAQDLDASMEDLDDEDVTGDTEDTDDMNEEDTPPFDASFDEETSDFLQ</sequence>
<dbReference type="AlphaFoldDB" id="A0A5C3MAX3"/>
<feature type="compositionally biased region" description="Acidic residues" evidence="1">
    <location>
        <begin position="109"/>
        <end position="164"/>
    </location>
</feature>
<evidence type="ECO:0000313" key="3">
    <source>
        <dbReference type="Proteomes" id="UP000308652"/>
    </source>
</evidence>
<dbReference type="Proteomes" id="UP000308652">
    <property type="component" value="Unassembled WGS sequence"/>
</dbReference>
<proteinExistence type="predicted"/>
<dbReference type="EMBL" id="ML213592">
    <property type="protein sequence ID" value="TFK42390.1"/>
    <property type="molecule type" value="Genomic_DNA"/>
</dbReference>
<keyword evidence="3" id="KW-1185">Reference proteome</keyword>
<accession>A0A5C3MAX3</accession>
<dbReference type="STRING" id="68775.A0A5C3MAX3"/>
<evidence type="ECO:0000313" key="2">
    <source>
        <dbReference type="EMBL" id="TFK42390.1"/>
    </source>
</evidence>
<gene>
    <name evidence="2" type="ORF">BDQ12DRAFT_676124</name>
</gene>
<organism evidence="2 3">
    <name type="scientific">Crucibulum laeve</name>
    <dbReference type="NCBI Taxonomy" id="68775"/>
    <lineage>
        <taxon>Eukaryota</taxon>
        <taxon>Fungi</taxon>
        <taxon>Dikarya</taxon>
        <taxon>Basidiomycota</taxon>
        <taxon>Agaricomycotina</taxon>
        <taxon>Agaricomycetes</taxon>
        <taxon>Agaricomycetidae</taxon>
        <taxon>Agaricales</taxon>
        <taxon>Agaricineae</taxon>
        <taxon>Nidulariaceae</taxon>
        <taxon>Crucibulum</taxon>
    </lineage>
</organism>
<protein>
    <submittedName>
        <fullName evidence="2">Uncharacterized protein</fullName>
    </submittedName>
</protein>
<evidence type="ECO:0000256" key="1">
    <source>
        <dbReference type="SAM" id="MobiDB-lite"/>
    </source>
</evidence>
<feature type="region of interest" description="Disordered" evidence="1">
    <location>
        <begin position="80"/>
        <end position="164"/>
    </location>
</feature>
<name>A0A5C3MAX3_9AGAR</name>
<dbReference type="OrthoDB" id="3267661at2759"/>
<reference evidence="2 3" key="1">
    <citation type="journal article" date="2019" name="Nat. Ecol. Evol.">
        <title>Megaphylogeny resolves global patterns of mushroom evolution.</title>
        <authorList>
            <person name="Varga T."/>
            <person name="Krizsan K."/>
            <person name="Foldi C."/>
            <person name="Dima B."/>
            <person name="Sanchez-Garcia M."/>
            <person name="Sanchez-Ramirez S."/>
            <person name="Szollosi G.J."/>
            <person name="Szarkandi J.G."/>
            <person name="Papp V."/>
            <person name="Albert L."/>
            <person name="Andreopoulos W."/>
            <person name="Angelini C."/>
            <person name="Antonin V."/>
            <person name="Barry K.W."/>
            <person name="Bougher N.L."/>
            <person name="Buchanan P."/>
            <person name="Buyck B."/>
            <person name="Bense V."/>
            <person name="Catcheside P."/>
            <person name="Chovatia M."/>
            <person name="Cooper J."/>
            <person name="Damon W."/>
            <person name="Desjardin D."/>
            <person name="Finy P."/>
            <person name="Geml J."/>
            <person name="Haridas S."/>
            <person name="Hughes K."/>
            <person name="Justo A."/>
            <person name="Karasinski D."/>
            <person name="Kautmanova I."/>
            <person name="Kiss B."/>
            <person name="Kocsube S."/>
            <person name="Kotiranta H."/>
            <person name="LaButti K.M."/>
            <person name="Lechner B.E."/>
            <person name="Liimatainen K."/>
            <person name="Lipzen A."/>
            <person name="Lukacs Z."/>
            <person name="Mihaltcheva S."/>
            <person name="Morgado L.N."/>
            <person name="Niskanen T."/>
            <person name="Noordeloos M.E."/>
            <person name="Ohm R.A."/>
            <person name="Ortiz-Santana B."/>
            <person name="Ovrebo C."/>
            <person name="Racz N."/>
            <person name="Riley R."/>
            <person name="Savchenko A."/>
            <person name="Shiryaev A."/>
            <person name="Soop K."/>
            <person name="Spirin V."/>
            <person name="Szebenyi C."/>
            <person name="Tomsovsky M."/>
            <person name="Tulloss R.E."/>
            <person name="Uehling J."/>
            <person name="Grigoriev I.V."/>
            <person name="Vagvolgyi C."/>
            <person name="Papp T."/>
            <person name="Martin F.M."/>
            <person name="Miettinen O."/>
            <person name="Hibbett D.S."/>
            <person name="Nagy L.G."/>
        </authorList>
    </citation>
    <scope>NUCLEOTIDE SEQUENCE [LARGE SCALE GENOMIC DNA]</scope>
    <source>
        <strain evidence="2 3">CBS 166.37</strain>
    </source>
</reference>